<feature type="non-terminal residue" evidence="2">
    <location>
        <position position="59"/>
    </location>
</feature>
<dbReference type="PANTHER" id="PTHR37475">
    <property type="entry name" value="ZYGOTE-SPECIFIC CLASS V COPY B GENE PROTEIN"/>
    <property type="match status" value="1"/>
</dbReference>
<organism evidence="2 3">
    <name type="scientific">Rotaria magnacalcarata</name>
    <dbReference type="NCBI Taxonomy" id="392030"/>
    <lineage>
        <taxon>Eukaryota</taxon>
        <taxon>Metazoa</taxon>
        <taxon>Spiralia</taxon>
        <taxon>Gnathifera</taxon>
        <taxon>Rotifera</taxon>
        <taxon>Eurotatoria</taxon>
        <taxon>Bdelloidea</taxon>
        <taxon>Philodinida</taxon>
        <taxon>Philodinidae</taxon>
        <taxon>Rotaria</taxon>
    </lineage>
</organism>
<keyword evidence="3" id="KW-1185">Reference proteome</keyword>
<evidence type="ECO:0000313" key="2">
    <source>
        <dbReference type="EMBL" id="CAF4454906.1"/>
    </source>
</evidence>
<reference evidence="2" key="1">
    <citation type="submission" date="2021-02" db="EMBL/GenBank/DDBJ databases">
        <authorList>
            <person name="Nowell W R."/>
        </authorList>
    </citation>
    <scope>NUCLEOTIDE SEQUENCE</scope>
</reference>
<accession>A0A820SEF7</accession>
<name>A0A820SEF7_9BILA</name>
<dbReference type="PANTHER" id="PTHR37475:SF1">
    <property type="entry name" value="ZYGOTE-SPECIFIC PROTEIN"/>
    <property type="match status" value="1"/>
</dbReference>
<comment type="caution">
    <text evidence="2">The sequence shown here is derived from an EMBL/GenBank/DDBJ whole genome shotgun (WGS) entry which is preliminary data.</text>
</comment>
<dbReference type="EMBL" id="CAJOBG010046825">
    <property type="protein sequence ID" value="CAF4454906.1"/>
    <property type="molecule type" value="Genomic_DNA"/>
</dbReference>
<evidence type="ECO:0000256" key="1">
    <source>
        <dbReference type="SAM" id="SignalP"/>
    </source>
</evidence>
<keyword evidence="1" id="KW-0732">Signal</keyword>
<protein>
    <submittedName>
        <fullName evidence="2">Uncharacterized protein</fullName>
    </submittedName>
</protein>
<feature type="signal peptide" evidence="1">
    <location>
        <begin position="1"/>
        <end position="23"/>
    </location>
</feature>
<dbReference type="AlphaFoldDB" id="A0A820SEF7"/>
<feature type="chain" id="PRO_5032377079" evidence="1">
    <location>
        <begin position="24"/>
        <end position="59"/>
    </location>
</feature>
<sequence length="59" mass="5946">MKTLFIFLLILPVLVSPGPLAYGACQTACNYGAVTCYSLAGLTFGVSTLAAAATCSAAQ</sequence>
<evidence type="ECO:0000313" key="3">
    <source>
        <dbReference type="Proteomes" id="UP000663866"/>
    </source>
</evidence>
<proteinExistence type="predicted"/>
<dbReference type="Proteomes" id="UP000663866">
    <property type="component" value="Unassembled WGS sequence"/>
</dbReference>
<gene>
    <name evidence="2" type="ORF">OVN521_LOCUS38091</name>
</gene>